<dbReference type="PANTHER" id="PTHR10553:SF5">
    <property type="entry name" value="U6 SNRNA-ASSOCIATED SM-LIKE PROTEIN LSM7"/>
    <property type="match status" value="1"/>
</dbReference>
<dbReference type="PROSITE" id="PS52002">
    <property type="entry name" value="SM"/>
    <property type="match status" value="1"/>
</dbReference>
<dbReference type="InterPro" id="IPR047575">
    <property type="entry name" value="Sm"/>
</dbReference>
<dbReference type="InterPro" id="IPR001163">
    <property type="entry name" value="Sm_dom_euk/arc"/>
</dbReference>
<keyword evidence="3" id="KW-0507">mRNA processing</keyword>
<keyword evidence="8" id="KW-0539">Nucleus</keyword>
<dbReference type="EMBL" id="QDEB01135043">
    <property type="protein sequence ID" value="RZB38665.1"/>
    <property type="molecule type" value="Genomic_DNA"/>
</dbReference>
<accession>A0A482V790</accession>
<dbReference type="InterPro" id="IPR017132">
    <property type="entry name" value="Lsm7"/>
</dbReference>
<comment type="similarity">
    <text evidence="2">Belongs to the snRNP Sm proteins family.</text>
</comment>
<dbReference type="GO" id="GO:0005688">
    <property type="term" value="C:U6 snRNP"/>
    <property type="evidence" value="ECO:0007669"/>
    <property type="project" value="TreeGrafter"/>
</dbReference>
<dbReference type="GO" id="GO:0000956">
    <property type="term" value="P:nuclear-transcribed mRNA catabolic process"/>
    <property type="evidence" value="ECO:0007669"/>
    <property type="project" value="InterPro"/>
</dbReference>
<evidence type="ECO:0000259" key="13">
    <source>
        <dbReference type="PROSITE" id="PS52002"/>
    </source>
</evidence>
<evidence type="ECO:0000256" key="3">
    <source>
        <dbReference type="ARBA" id="ARBA00022664"/>
    </source>
</evidence>
<comment type="subcellular location">
    <subcellularLocation>
        <location evidence="1">Nucleus</location>
    </subcellularLocation>
</comment>
<reference evidence="14 15" key="1">
    <citation type="submission" date="2017-03" db="EMBL/GenBank/DDBJ databases">
        <title>Genome of the blue death feigning beetle - Asbolus verrucosus.</title>
        <authorList>
            <person name="Rider S.D."/>
        </authorList>
    </citation>
    <scope>NUCLEOTIDE SEQUENCE [LARGE SCALE GENOMIC DNA]</scope>
    <source>
        <strain evidence="14">Butters</strain>
        <tissue evidence="14">Head and leg muscle</tissue>
    </source>
</reference>
<dbReference type="GO" id="GO:0071013">
    <property type="term" value="C:catalytic step 2 spliceosome"/>
    <property type="evidence" value="ECO:0007669"/>
    <property type="project" value="TreeGrafter"/>
</dbReference>
<evidence type="ECO:0000256" key="9">
    <source>
        <dbReference type="ARBA" id="ARBA00023274"/>
    </source>
</evidence>
<dbReference type="PIRSF" id="PIRSF037188">
    <property type="entry name" value="U6_snRNA_Lsm7"/>
    <property type="match status" value="1"/>
</dbReference>
<dbReference type="GO" id="GO:0005689">
    <property type="term" value="C:U12-type spliceosomal complex"/>
    <property type="evidence" value="ECO:0007669"/>
    <property type="project" value="TreeGrafter"/>
</dbReference>
<dbReference type="PANTHER" id="PTHR10553">
    <property type="entry name" value="SMALL NUCLEAR RIBONUCLEOPROTEIN"/>
    <property type="match status" value="1"/>
</dbReference>
<dbReference type="InterPro" id="IPR010920">
    <property type="entry name" value="LSM_dom_sf"/>
</dbReference>
<keyword evidence="15" id="KW-1185">Reference proteome</keyword>
<name>A0A482V790_ASBVE</name>
<feature type="domain" description="Sm" evidence="13">
    <location>
        <begin position="23"/>
        <end position="103"/>
    </location>
</feature>
<evidence type="ECO:0000313" key="14">
    <source>
        <dbReference type="EMBL" id="RZB38665.1"/>
    </source>
</evidence>
<dbReference type="Gene3D" id="2.30.30.100">
    <property type="match status" value="1"/>
</dbReference>
<dbReference type="GO" id="GO:0000398">
    <property type="term" value="P:mRNA splicing, via spliceosome"/>
    <property type="evidence" value="ECO:0007669"/>
    <property type="project" value="InterPro"/>
</dbReference>
<evidence type="ECO:0000313" key="15">
    <source>
        <dbReference type="Proteomes" id="UP000292052"/>
    </source>
</evidence>
<keyword evidence="9" id="KW-0687">Ribonucleoprotein</keyword>
<dbReference type="GO" id="GO:0097526">
    <property type="term" value="C:spliceosomal tri-snRNP complex"/>
    <property type="evidence" value="ECO:0007669"/>
    <property type="project" value="TreeGrafter"/>
</dbReference>
<comment type="caution">
    <text evidence="14">The sequence shown here is derived from an EMBL/GenBank/DDBJ whole genome shotgun (WGS) entry which is preliminary data.</text>
</comment>
<evidence type="ECO:0000256" key="8">
    <source>
        <dbReference type="ARBA" id="ARBA00023242"/>
    </source>
</evidence>
<dbReference type="OrthoDB" id="2146at2759"/>
<feature type="region of interest" description="Disordered" evidence="12">
    <location>
        <begin position="1"/>
        <end position="22"/>
    </location>
</feature>
<proteinExistence type="inferred from homology"/>
<dbReference type="CDD" id="cd01729">
    <property type="entry name" value="LSm7"/>
    <property type="match status" value="1"/>
</dbReference>
<dbReference type="SUPFAM" id="SSF50182">
    <property type="entry name" value="Sm-like ribonucleoproteins"/>
    <property type="match status" value="1"/>
</dbReference>
<dbReference type="STRING" id="1661398.A0A482V790"/>
<dbReference type="Proteomes" id="UP000292052">
    <property type="component" value="Unassembled WGS sequence"/>
</dbReference>
<evidence type="ECO:0000256" key="11">
    <source>
        <dbReference type="ARBA" id="ARBA00067761"/>
    </source>
</evidence>
<dbReference type="GO" id="GO:1990726">
    <property type="term" value="C:Lsm1-7-Pat1 complex"/>
    <property type="evidence" value="ECO:0007669"/>
    <property type="project" value="TreeGrafter"/>
</dbReference>
<dbReference type="GO" id="GO:0003723">
    <property type="term" value="F:RNA binding"/>
    <property type="evidence" value="ECO:0007669"/>
    <property type="project" value="UniProtKB-KW"/>
</dbReference>
<dbReference type="FunFam" id="2.30.30.100:FF:000025">
    <property type="entry name" value="U6 snRNA-associated Sm-like protein LSm7"/>
    <property type="match status" value="1"/>
</dbReference>
<gene>
    <name evidence="14" type="ORF">BDFB_001252</name>
</gene>
<evidence type="ECO:0000256" key="4">
    <source>
        <dbReference type="ARBA" id="ARBA00022728"/>
    </source>
</evidence>
<evidence type="ECO:0000256" key="6">
    <source>
        <dbReference type="ARBA" id="ARBA00022990"/>
    </source>
</evidence>
<evidence type="ECO:0000256" key="5">
    <source>
        <dbReference type="ARBA" id="ARBA00022884"/>
    </source>
</evidence>
<dbReference type="InterPro" id="IPR044641">
    <property type="entry name" value="Lsm7/SmG-like"/>
</dbReference>
<keyword evidence="6" id="KW-0007">Acetylation</keyword>
<dbReference type="SMART" id="SM00651">
    <property type="entry name" value="Sm"/>
    <property type="match status" value="1"/>
</dbReference>
<evidence type="ECO:0000256" key="12">
    <source>
        <dbReference type="SAM" id="MobiDB-lite"/>
    </source>
</evidence>
<organism evidence="14 15">
    <name type="scientific">Asbolus verrucosus</name>
    <name type="common">Desert ironclad beetle</name>
    <dbReference type="NCBI Taxonomy" id="1661398"/>
    <lineage>
        <taxon>Eukaryota</taxon>
        <taxon>Metazoa</taxon>
        <taxon>Ecdysozoa</taxon>
        <taxon>Arthropoda</taxon>
        <taxon>Hexapoda</taxon>
        <taxon>Insecta</taxon>
        <taxon>Pterygota</taxon>
        <taxon>Neoptera</taxon>
        <taxon>Endopterygota</taxon>
        <taxon>Coleoptera</taxon>
        <taxon>Polyphaga</taxon>
        <taxon>Cucujiformia</taxon>
        <taxon>Tenebrionidae</taxon>
        <taxon>Pimeliinae</taxon>
        <taxon>Asbolus</taxon>
    </lineage>
</organism>
<dbReference type="Pfam" id="PF01423">
    <property type="entry name" value="LSM"/>
    <property type="match status" value="1"/>
</dbReference>
<evidence type="ECO:0000256" key="1">
    <source>
        <dbReference type="ARBA" id="ARBA00004123"/>
    </source>
</evidence>
<evidence type="ECO:0000256" key="7">
    <source>
        <dbReference type="ARBA" id="ARBA00023187"/>
    </source>
</evidence>
<keyword evidence="7" id="KW-0508">mRNA splicing</keyword>
<protein>
    <recommendedName>
        <fullName evidence="11">U6 snRNA-associated Sm-like protein LSm7</fullName>
    </recommendedName>
</protein>
<dbReference type="AlphaFoldDB" id="A0A482V790"/>
<sequence length="114" mass="12655">MASSGDKSKSNQSGDQKEKKRKESILDLSKYLEKTIRVKFAGGREASGILKGYDPLLNLVLDNTIEYLRDPDDPYKLTEDTRALGLVVCRGTSVVLICPMDGMESIQNPFISQD</sequence>
<evidence type="ECO:0000256" key="10">
    <source>
        <dbReference type="ARBA" id="ARBA00065431"/>
    </source>
</evidence>
<feature type="compositionally biased region" description="Polar residues" evidence="12">
    <location>
        <begin position="1"/>
        <end position="14"/>
    </location>
</feature>
<evidence type="ECO:0000256" key="2">
    <source>
        <dbReference type="ARBA" id="ARBA00006850"/>
    </source>
</evidence>
<comment type="subunit">
    <text evidence="10">Component of the precatalytic spliceosome (spliceosome B complex). Component of the U4/U6-U5 tri-snRNP complex, a building block of the precatalytic spliceosome (spliceosome B complex). The U4/U6-U5 tri-snRNP complex is composed of the U4, U6 and U5 snRNAs and at least PRPF3, PRPF4, PRPF6, PRPF8, PRPF31, SNRNP200, TXNL4A, SNRNP40, SNRPB, SNRPD1, SNRPD2, SNRPD3, SNRPE, SNRPF, SNRPG, DDX23, CD2BP2, PPIH, SNU13, EFTUD2, SART1 and USP39, plus LSM2, LSM3, LSM4, LSM5, LSM6, LSM7 and LSM8. LSM2, LSM3, LSM4, LSM5, LSM6, LSM7 and LSM8 form a heptameric, ring-shaped subcomplex (the LSM2-8 complex) that is part of the U4/U6-U5 tri-snRNP complex and the precatalytic spliceosome. Interacts with TACC1.</text>
</comment>
<keyword evidence="4" id="KW-0747">Spliceosome</keyword>
<dbReference type="GO" id="GO:0071004">
    <property type="term" value="C:U2-type prespliceosome"/>
    <property type="evidence" value="ECO:0007669"/>
    <property type="project" value="TreeGrafter"/>
</dbReference>
<keyword evidence="5" id="KW-0694">RNA-binding</keyword>